<accession>A0A1I4LAK0</accession>
<gene>
    <name evidence="5" type="primary">cheB</name>
    <name evidence="11" type="ORF">SAMN05192568_101318</name>
</gene>
<comment type="subcellular location">
    <subcellularLocation>
        <location evidence="5">Cytoplasm</location>
    </subcellularLocation>
</comment>
<dbReference type="Proteomes" id="UP000199048">
    <property type="component" value="Unassembled WGS sequence"/>
</dbReference>
<dbReference type="InterPro" id="IPR035909">
    <property type="entry name" value="CheB_C"/>
</dbReference>
<dbReference type="Pfam" id="PF00072">
    <property type="entry name" value="Response_reg"/>
    <property type="match status" value="1"/>
</dbReference>
<feature type="modified residue" description="4-aspartylphosphate" evidence="5 7">
    <location>
        <position position="53"/>
    </location>
</feature>
<evidence type="ECO:0000256" key="4">
    <source>
        <dbReference type="ARBA" id="ARBA00048267"/>
    </source>
</evidence>
<dbReference type="NCBIfam" id="NF001965">
    <property type="entry name" value="PRK00742.1"/>
    <property type="match status" value="1"/>
</dbReference>
<dbReference type="Pfam" id="PF01339">
    <property type="entry name" value="CheB_methylest"/>
    <property type="match status" value="1"/>
</dbReference>
<feature type="active site" evidence="5 6">
    <location>
        <position position="173"/>
    </location>
</feature>
<dbReference type="EMBL" id="FOTK01000013">
    <property type="protein sequence ID" value="SFL87951.1"/>
    <property type="molecule type" value="Genomic_DNA"/>
</dbReference>
<dbReference type="CDD" id="cd16432">
    <property type="entry name" value="CheB_Rec"/>
    <property type="match status" value="1"/>
</dbReference>
<evidence type="ECO:0000256" key="1">
    <source>
        <dbReference type="ARBA" id="ARBA00022490"/>
    </source>
</evidence>
<dbReference type="InterPro" id="IPR008248">
    <property type="entry name" value="CheB-like"/>
</dbReference>
<reference evidence="12" key="1">
    <citation type="submission" date="2016-10" db="EMBL/GenBank/DDBJ databases">
        <authorList>
            <person name="Varghese N."/>
            <person name="Submissions S."/>
        </authorList>
    </citation>
    <scope>NUCLEOTIDE SEQUENCE [LARGE SCALE GENOMIC DNA]</scope>
    <source>
        <strain evidence="12">BL36</strain>
    </source>
</reference>
<evidence type="ECO:0000256" key="6">
    <source>
        <dbReference type="PROSITE-ProRule" id="PRU00050"/>
    </source>
</evidence>
<dbReference type="SMART" id="SM00448">
    <property type="entry name" value="REC"/>
    <property type="match status" value="1"/>
</dbReference>
<feature type="domain" description="Response regulatory" evidence="9">
    <location>
        <begin position="3"/>
        <end position="119"/>
    </location>
</feature>
<organism evidence="11 12">
    <name type="scientific">Methylobacterium pseudosasicola</name>
    <dbReference type="NCBI Taxonomy" id="582667"/>
    <lineage>
        <taxon>Bacteria</taxon>
        <taxon>Pseudomonadati</taxon>
        <taxon>Pseudomonadota</taxon>
        <taxon>Alphaproteobacteria</taxon>
        <taxon>Hyphomicrobiales</taxon>
        <taxon>Methylobacteriaceae</taxon>
        <taxon>Methylobacterium</taxon>
    </lineage>
</organism>
<keyword evidence="3 5" id="KW-0378">Hydrolase</keyword>
<dbReference type="GO" id="GO:0006935">
    <property type="term" value="P:chemotaxis"/>
    <property type="evidence" value="ECO:0007669"/>
    <property type="project" value="UniProtKB-UniRule"/>
</dbReference>
<dbReference type="GO" id="GO:0005737">
    <property type="term" value="C:cytoplasm"/>
    <property type="evidence" value="ECO:0007669"/>
    <property type="project" value="UniProtKB-SubCell"/>
</dbReference>
<dbReference type="Gene3D" id="3.40.50.180">
    <property type="entry name" value="Methylesterase CheB, C-terminal domain"/>
    <property type="match status" value="1"/>
</dbReference>
<dbReference type="PANTHER" id="PTHR42872">
    <property type="entry name" value="PROTEIN-GLUTAMATE METHYLESTERASE/PROTEIN-GLUTAMINE GLUTAMINASE"/>
    <property type="match status" value="1"/>
</dbReference>
<name>A0A1I4LAK0_9HYPH</name>
<dbReference type="Gene3D" id="3.40.50.2300">
    <property type="match status" value="1"/>
</dbReference>
<dbReference type="SUPFAM" id="SSF52738">
    <property type="entry name" value="Methylesterase CheB, C-terminal domain"/>
    <property type="match status" value="1"/>
</dbReference>
<keyword evidence="2 5" id="KW-0145">Chemotaxis</keyword>
<comment type="catalytic activity">
    <reaction evidence="5">
        <text>L-glutaminyl-[protein] + H2O = L-glutamyl-[protein] + NH4(+)</text>
        <dbReference type="Rhea" id="RHEA:16441"/>
        <dbReference type="Rhea" id="RHEA-COMP:10207"/>
        <dbReference type="Rhea" id="RHEA-COMP:10208"/>
        <dbReference type="ChEBI" id="CHEBI:15377"/>
        <dbReference type="ChEBI" id="CHEBI:28938"/>
        <dbReference type="ChEBI" id="CHEBI:29973"/>
        <dbReference type="ChEBI" id="CHEBI:30011"/>
        <dbReference type="EC" id="3.5.1.44"/>
    </reaction>
</comment>
<dbReference type="OrthoDB" id="9793421at2"/>
<dbReference type="InterPro" id="IPR000673">
    <property type="entry name" value="Sig_transdc_resp-reg_Me-estase"/>
</dbReference>
<evidence type="ECO:0000256" key="5">
    <source>
        <dbReference type="HAMAP-Rule" id="MF_00099"/>
    </source>
</evidence>
<dbReference type="HAMAP" id="MF_00099">
    <property type="entry name" value="CheB_chemtxs"/>
    <property type="match status" value="1"/>
</dbReference>
<feature type="active site" evidence="5 6">
    <location>
        <position position="297"/>
    </location>
</feature>
<keyword evidence="1 5" id="KW-0963">Cytoplasm</keyword>
<dbReference type="GO" id="GO:0008984">
    <property type="term" value="F:protein-glutamate methylesterase activity"/>
    <property type="evidence" value="ECO:0007669"/>
    <property type="project" value="UniProtKB-UniRule"/>
</dbReference>
<keyword evidence="5 7" id="KW-0597">Phosphoprotein</keyword>
<evidence type="ECO:0000259" key="9">
    <source>
        <dbReference type="PROSITE" id="PS50110"/>
    </source>
</evidence>
<evidence type="ECO:0000259" key="10">
    <source>
        <dbReference type="PROSITE" id="PS50122"/>
    </source>
</evidence>
<feature type="active site" evidence="5 6">
    <location>
        <position position="200"/>
    </location>
</feature>
<evidence type="ECO:0000313" key="12">
    <source>
        <dbReference type="Proteomes" id="UP000199048"/>
    </source>
</evidence>
<evidence type="ECO:0000256" key="7">
    <source>
        <dbReference type="PROSITE-ProRule" id="PRU00169"/>
    </source>
</evidence>
<comment type="similarity">
    <text evidence="5">Belongs to the CheB family.</text>
</comment>
<evidence type="ECO:0000256" key="2">
    <source>
        <dbReference type="ARBA" id="ARBA00022500"/>
    </source>
</evidence>
<dbReference type="AlphaFoldDB" id="A0A1I4LAK0"/>
<dbReference type="CDD" id="cd17541">
    <property type="entry name" value="REC_CheB-like"/>
    <property type="match status" value="1"/>
</dbReference>
<evidence type="ECO:0000256" key="8">
    <source>
        <dbReference type="SAM" id="MobiDB-lite"/>
    </source>
</evidence>
<dbReference type="SUPFAM" id="SSF52172">
    <property type="entry name" value="CheY-like"/>
    <property type="match status" value="1"/>
</dbReference>
<protein>
    <recommendedName>
        <fullName evidence="5">Protein-glutamate methylesterase/protein-glutamine glutaminase</fullName>
        <ecNumber evidence="5">3.1.1.61</ecNumber>
        <ecNumber evidence="5">3.5.1.44</ecNumber>
    </recommendedName>
</protein>
<dbReference type="PROSITE" id="PS50110">
    <property type="entry name" value="RESPONSE_REGULATORY"/>
    <property type="match status" value="1"/>
</dbReference>
<evidence type="ECO:0000313" key="11">
    <source>
        <dbReference type="EMBL" id="SFL87951.1"/>
    </source>
</evidence>
<feature type="region of interest" description="Disordered" evidence="8">
    <location>
        <begin position="135"/>
        <end position="157"/>
    </location>
</feature>
<dbReference type="EC" id="3.1.1.61" evidence="5"/>
<dbReference type="InterPro" id="IPR011006">
    <property type="entry name" value="CheY-like_superfamily"/>
</dbReference>
<dbReference type="GO" id="GO:0050568">
    <property type="term" value="F:protein-glutamine glutaminase activity"/>
    <property type="evidence" value="ECO:0007669"/>
    <property type="project" value="UniProtKB-UniRule"/>
</dbReference>
<dbReference type="EC" id="3.5.1.44" evidence="5"/>
<comment type="PTM">
    <text evidence="5">Phosphorylated by CheA. Phosphorylation of the N-terminal regulatory domain activates the methylesterase activity.</text>
</comment>
<comment type="function">
    <text evidence="5">Involved in chemotaxis. Part of a chemotaxis signal transduction system that modulates chemotaxis in response to various stimuli. Catalyzes the demethylation of specific methylglutamate residues introduced into the chemoreceptors (methyl-accepting chemotaxis proteins or MCP) by CheR. Also mediates the irreversible deamidation of specific glutamine residues to glutamic acid.</text>
</comment>
<evidence type="ECO:0000256" key="3">
    <source>
        <dbReference type="ARBA" id="ARBA00022801"/>
    </source>
</evidence>
<dbReference type="STRING" id="582667.SAMN05192568_101318"/>
<dbReference type="PROSITE" id="PS50122">
    <property type="entry name" value="CHEB"/>
    <property type="match status" value="1"/>
</dbReference>
<dbReference type="PIRSF" id="PIRSF000876">
    <property type="entry name" value="RR_chemtxs_CheB"/>
    <property type="match status" value="1"/>
</dbReference>
<keyword evidence="12" id="KW-1185">Reference proteome</keyword>
<comment type="domain">
    <text evidence="5">Contains a C-terminal catalytic domain, and an N-terminal region which modulates catalytic activity.</text>
</comment>
<dbReference type="RefSeq" id="WP_092041521.1">
    <property type="nucleotide sequence ID" value="NZ_FOTK01000013.1"/>
</dbReference>
<comment type="catalytic activity">
    <reaction evidence="4 5">
        <text>[protein]-L-glutamate 5-O-methyl ester + H2O = L-glutamyl-[protein] + methanol + H(+)</text>
        <dbReference type="Rhea" id="RHEA:23236"/>
        <dbReference type="Rhea" id="RHEA-COMP:10208"/>
        <dbReference type="Rhea" id="RHEA-COMP:10311"/>
        <dbReference type="ChEBI" id="CHEBI:15377"/>
        <dbReference type="ChEBI" id="CHEBI:15378"/>
        <dbReference type="ChEBI" id="CHEBI:17790"/>
        <dbReference type="ChEBI" id="CHEBI:29973"/>
        <dbReference type="ChEBI" id="CHEBI:82795"/>
        <dbReference type="EC" id="3.1.1.61"/>
    </reaction>
</comment>
<feature type="domain" description="CheB-type methylesterase" evidence="10">
    <location>
        <begin position="161"/>
        <end position="355"/>
    </location>
</feature>
<dbReference type="GO" id="GO:0000156">
    <property type="term" value="F:phosphorelay response regulator activity"/>
    <property type="evidence" value="ECO:0007669"/>
    <property type="project" value="InterPro"/>
</dbReference>
<dbReference type="PANTHER" id="PTHR42872:SF6">
    <property type="entry name" value="PROTEIN-GLUTAMATE METHYLESTERASE_PROTEIN-GLUTAMINE GLUTAMINASE"/>
    <property type="match status" value="1"/>
</dbReference>
<proteinExistence type="inferred from homology"/>
<dbReference type="InterPro" id="IPR001789">
    <property type="entry name" value="Sig_transdc_resp-reg_receiver"/>
</dbReference>
<sequence length="368" mass="39321">MIRALVADDSALMRRHLTQLLESAGGFTVQTARNGVEVLEALQSFDPHVITLDVNMPEMDGITCLSRIMSEDPRPVVMVSSLTEEGAETTLQALSLGAVDFVQKPGGTISLSIDRIHRELLMKVRSAATTRVRRSTGLRGRLAAQRRRPAPSGPPPQVSFAGCRPGLVLVGVSTGGPGVLEEILPRLPKDFPWPVLIAQHMPSSFTGVFARRLNDLCAVSVVEVARQMPVEPGTVYIAKGDADLVVTRRGIGYSATPLPQSDAHIWHPSVTRMVESALALLPANRLIAVQLTGMGDDGAEAMARLRAGGGLTIAQDEETSIVFGMPQELIKRGGASAVLPSDAIAEQLIGWLRAPEAGTRTGERRRGS</sequence>